<dbReference type="GO" id="GO:0003676">
    <property type="term" value="F:nucleic acid binding"/>
    <property type="evidence" value="ECO:0007669"/>
    <property type="project" value="InterPro"/>
</dbReference>
<comment type="similarity">
    <text evidence="2">Belongs to the NAD(P)-dependent epimerase/dehydratase family. Dihydroflavonol-4-reductase subfamily.</text>
</comment>
<evidence type="ECO:0000313" key="5">
    <source>
        <dbReference type="Proteomes" id="UP000006352"/>
    </source>
</evidence>
<protein>
    <recommendedName>
        <fullName evidence="3">NAD-dependent epimerase/dehydratase domain-containing protein</fullName>
    </recommendedName>
</protein>
<dbReference type="Gene3D" id="3.40.50.720">
    <property type="entry name" value="NAD(P)-binding Rossmann-like Domain"/>
    <property type="match status" value="1"/>
</dbReference>
<dbReference type="OrthoDB" id="2735536at2759"/>
<dbReference type="Proteomes" id="UP000006352">
    <property type="component" value="Unassembled WGS sequence"/>
</dbReference>
<dbReference type="InterPro" id="IPR050425">
    <property type="entry name" value="NAD(P)_dehydrat-like"/>
</dbReference>
<dbReference type="EMBL" id="HE797054">
    <property type="protein sequence ID" value="CCM01888.1"/>
    <property type="molecule type" value="Genomic_DNA"/>
</dbReference>
<dbReference type="HOGENOM" id="CLU_007383_9_2_1"/>
<dbReference type="FunCoup" id="J4G6M9">
    <property type="interactions" value="59"/>
</dbReference>
<sequence>MPAVCSGKILVTGANGYVATWIVRMLLGQGFTVRGTVRSEAKAVSLREEFTQDSDRLEIVVVEDMTKAGAFDEVVDGIDAIMHTASPLHYNAMEPSEIIVPAVLGTTRVLESALAHGNLVKRIVITSSCASVMQVQDTPRVFSESDWNDAALAEVEEKGVLATQQTKYRASKILAERAAWEFTKENKDNISWDLVVLNPPYVFGPPIGRTATLESLSESLRDWYRNIFQGGKTPEELPVVGQCWIDVRDLADAHILAMNKQEAGGERIVVYGGPFKWQDWVNAARGCGAAVPLGDKSYDPAKAAHYVLYDTSRAARLLDIKYRTIMECTRDTIEDFKGRGWI</sequence>
<evidence type="ECO:0000256" key="2">
    <source>
        <dbReference type="ARBA" id="ARBA00023445"/>
    </source>
</evidence>
<dbReference type="InterPro" id="IPR036291">
    <property type="entry name" value="NAD(P)-bd_dom_sf"/>
</dbReference>
<dbReference type="GO" id="GO:0032259">
    <property type="term" value="P:methylation"/>
    <property type="evidence" value="ECO:0007669"/>
    <property type="project" value="InterPro"/>
</dbReference>
<proteinExistence type="inferred from homology"/>
<dbReference type="CDD" id="cd05227">
    <property type="entry name" value="AR_SDR_e"/>
    <property type="match status" value="1"/>
</dbReference>
<dbReference type="GeneID" id="24096799"/>
<evidence type="ECO:0000313" key="4">
    <source>
        <dbReference type="EMBL" id="CCM01888.1"/>
    </source>
</evidence>
<reference evidence="4 5" key="1">
    <citation type="journal article" date="2012" name="Appl. Environ. Microbiol.">
        <title>Short-read sequencing for genomic analysis of the brown rot fungus Fibroporia radiculosa.</title>
        <authorList>
            <person name="Tang J.D."/>
            <person name="Perkins A.D."/>
            <person name="Sonstegard T.S."/>
            <person name="Schroeder S.G."/>
            <person name="Burgess S.C."/>
            <person name="Diehl S.V."/>
        </authorList>
    </citation>
    <scope>NUCLEOTIDE SEQUENCE [LARGE SCALE GENOMIC DNA]</scope>
    <source>
        <strain evidence="4 5">TFFH 294</strain>
    </source>
</reference>
<dbReference type="RefSeq" id="XP_012181171.1">
    <property type="nucleotide sequence ID" value="XM_012325781.1"/>
</dbReference>
<accession>J4G6M9</accession>
<dbReference type="SUPFAM" id="SSF51735">
    <property type="entry name" value="NAD(P)-binding Rossmann-fold domains"/>
    <property type="match status" value="1"/>
</dbReference>
<dbReference type="STRING" id="599839.J4G6M9"/>
<dbReference type="PANTHER" id="PTHR10366:SF564">
    <property type="entry name" value="STEROL-4-ALPHA-CARBOXYLATE 3-DEHYDROGENASE, DECARBOXYLATING"/>
    <property type="match status" value="1"/>
</dbReference>
<gene>
    <name evidence="4" type="ORF">FIBRA_03959</name>
</gene>
<dbReference type="GO" id="GO:0016616">
    <property type="term" value="F:oxidoreductase activity, acting on the CH-OH group of donors, NAD or NADP as acceptor"/>
    <property type="evidence" value="ECO:0007669"/>
    <property type="project" value="TreeGrafter"/>
</dbReference>
<keyword evidence="5" id="KW-1185">Reference proteome</keyword>
<dbReference type="Pfam" id="PF01370">
    <property type="entry name" value="Epimerase"/>
    <property type="match status" value="1"/>
</dbReference>
<dbReference type="GO" id="GO:0008168">
    <property type="term" value="F:methyltransferase activity"/>
    <property type="evidence" value="ECO:0007669"/>
    <property type="project" value="InterPro"/>
</dbReference>
<feature type="domain" description="NAD-dependent epimerase/dehydratase" evidence="3">
    <location>
        <begin position="9"/>
        <end position="267"/>
    </location>
</feature>
<dbReference type="InParanoid" id="J4G6M9"/>
<dbReference type="InterPro" id="IPR001509">
    <property type="entry name" value="Epimerase_deHydtase"/>
</dbReference>
<keyword evidence="1" id="KW-0560">Oxidoreductase</keyword>
<name>J4G6M9_9APHY</name>
<dbReference type="AlphaFoldDB" id="J4G6M9"/>
<dbReference type="InterPro" id="IPR002052">
    <property type="entry name" value="DNA_methylase_N6_adenine_CS"/>
</dbReference>
<organism evidence="4 5">
    <name type="scientific">Fibroporia radiculosa</name>
    <dbReference type="NCBI Taxonomy" id="599839"/>
    <lineage>
        <taxon>Eukaryota</taxon>
        <taxon>Fungi</taxon>
        <taxon>Dikarya</taxon>
        <taxon>Basidiomycota</taxon>
        <taxon>Agaricomycotina</taxon>
        <taxon>Agaricomycetes</taxon>
        <taxon>Polyporales</taxon>
        <taxon>Fibroporiaceae</taxon>
        <taxon>Fibroporia</taxon>
    </lineage>
</organism>
<dbReference type="PROSITE" id="PS00092">
    <property type="entry name" value="N6_MTASE"/>
    <property type="match status" value="1"/>
</dbReference>
<dbReference type="PANTHER" id="PTHR10366">
    <property type="entry name" value="NAD DEPENDENT EPIMERASE/DEHYDRATASE"/>
    <property type="match status" value="1"/>
</dbReference>
<evidence type="ECO:0000259" key="3">
    <source>
        <dbReference type="Pfam" id="PF01370"/>
    </source>
</evidence>
<evidence type="ECO:0000256" key="1">
    <source>
        <dbReference type="ARBA" id="ARBA00023002"/>
    </source>
</evidence>